<sequence>MTKQRRINFQKVSSVLVILFGVVMVLAAFLEFGGFTIMRMAVNDVELGARQISELLATMGVFSLVLAVASIVAGIMGFRNAALGKEKLRRCGRIGFGILVVLVMYYAFLFVVDTLDASDFVVAALPVLYTISVVLNEKETIQEGETRA</sequence>
<keyword evidence="3" id="KW-1185">Reference proteome</keyword>
<keyword evidence="1" id="KW-1133">Transmembrane helix</keyword>
<evidence type="ECO:0000313" key="3">
    <source>
        <dbReference type="Proteomes" id="UP000218387"/>
    </source>
</evidence>
<feature type="transmembrane region" description="Helical" evidence="1">
    <location>
        <begin position="55"/>
        <end position="78"/>
    </location>
</feature>
<proteinExistence type="predicted"/>
<feature type="transmembrane region" description="Helical" evidence="1">
    <location>
        <begin position="12"/>
        <end position="35"/>
    </location>
</feature>
<evidence type="ECO:0000313" key="2">
    <source>
        <dbReference type="EMBL" id="QCT73173.1"/>
    </source>
</evidence>
<evidence type="ECO:0000256" key="1">
    <source>
        <dbReference type="SAM" id="Phobius"/>
    </source>
</evidence>
<dbReference type="AlphaFoldDB" id="A0A4P9CC85"/>
<organism evidence="2 3">
    <name type="scientific">Eubacterium maltosivorans</name>
    <dbReference type="NCBI Taxonomy" id="2041044"/>
    <lineage>
        <taxon>Bacteria</taxon>
        <taxon>Bacillati</taxon>
        <taxon>Bacillota</taxon>
        <taxon>Clostridia</taxon>
        <taxon>Eubacteriales</taxon>
        <taxon>Eubacteriaceae</taxon>
        <taxon>Eubacterium</taxon>
    </lineage>
</organism>
<protein>
    <recommendedName>
        <fullName evidence="4">DUF2127 domain-containing protein</fullName>
    </recommendedName>
</protein>
<keyword evidence="1" id="KW-0472">Membrane</keyword>
<feature type="transmembrane region" description="Helical" evidence="1">
    <location>
        <begin position="90"/>
        <end position="111"/>
    </location>
</feature>
<dbReference type="Proteomes" id="UP000218387">
    <property type="component" value="Chromosome"/>
</dbReference>
<dbReference type="KEGG" id="emt:CPZ25_018260"/>
<evidence type="ECO:0008006" key="4">
    <source>
        <dbReference type="Google" id="ProtNLM"/>
    </source>
</evidence>
<feature type="transmembrane region" description="Helical" evidence="1">
    <location>
        <begin position="117"/>
        <end position="135"/>
    </location>
</feature>
<name>A0A4P9CC85_EUBML</name>
<dbReference type="RefSeq" id="WP_058695515.1">
    <property type="nucleotide sequence ID" value="NZ_CABJDW020000002.1"/>
</dbReference>
<reference evidence="2 3" key="1">
    <citation type="submission" date="2018-05" db="EMBL/GenBank/DDBJ databases">
        <title>Genome comparison of Eubacterium sp.</title>
        <authorList>
            <person name="Feng Y."/>
            <person name="Sanchez-Andrea I."/>
            <person name="Stams A.J.M."/>
            <person name="De Vos W.M."/>
        </authorList>
    </citation>
    <scope>NUCLEOTIDE SEQUENCE [LARGE SCALE GENOMIC DNA]</scope>
    <source>
        <strain evidence="2 3">YI</strain>
    </source>
</reference>
<dbReference type="EMBL" id="CP029487">
    <property type="protein sequence ID" value="QCT73173.1"/>
    <property type="molecule type" value="Genomic_DNA"/>
</dbReference>
<gene>
    <name evidence="2" type="ORF">CPZ25_018260</name>
</gene>
<accession>A0A4P9CC85</accession>
<keyword evidence="1" id="KW-0812">Transmembrane</keyword>